<dbReference type="NCBIfam" id="TIGR01428">
    <property type="entry name" value="HAD_type_II"/>
    <property type="match status" value="1"/>
</dbReference>
<evidence type="ECO:0000313" key="4">
    <source>
        <dbReference type="Proteomes" id="UP000831768"/>
    </source>
</evidence>
<dbReference type="Gene3D" id="3.40.50.1000">
    <property type="entry name" value="HAD superfamily/HAD-like"/>
    <property type="match status" value="1"/>
</dbReference>
<dbReference type="InterPro" id="IPR036412">
    <property type="entry name" value="HAD-like_sf"/>
</dbReference>
<dbReference type="GO" id="GO:0019120">
    <property type="term" value="F:hydrolase activity, acting on acid halide bonds, in C-halide compounds"/>
    <property type="evidence" value="ECO:0007669"/>
    <property type="project" value="InterPro"/>
</dbReference>
<dbReference type="PANTHER" id="PTHR43316:SF3">
    <property type="entry name" value="HALOACID DEHALOGENASE, TYPE II (AFU_ORTHOLOGUE AFUA_2G07750)-RELATED"/>
    <property type="match status" value="1"/>
</dbReference>
<dbReference type="KEGG" id="haad:MW046_13630"/>
<dbReference type="NCBIfam" id="TIGR01493">
    <property type="entry name" value="HAD-SF-IA-v2"/>
    <property type="match status" value="1"/>
</dbReference>
<comment type="similarity">
    <text evidence="1">Belongs to the HAD-like hydrolase superfamily. S-2-haloalkanoic acid dehalogenase family.</text>
</comment>
<dbReference type="InterPro" id="IPR023198">
    <property type="entry name" value="PGP-like_dom2"/>
</dbReference>
<gene>
    <name evidence="3" type="ORF">MW046_13630</name>
</gene>
<dbReference type="PRINTS" id="PR00413">
    <property type="entry name" value="HADHALOGNASE"/>
</dbReference>
<dbReference type="RefSeq" id="WP_247995133.1">
    <property type="nucleotide sequence ID" value="NZ_CP096020.1"/>
</dbReference>
<dbReference type="PANTHER" id="PTHR43316">
    <property type="entry name" value="HYDROLASE, HALOACID DELAHOGENASE-RELATED"/>
    <property type="match status" value="1"/>
</dbReference>
<dbReference type="InterPro" id="IPR006328">
    <property type="entry name" value="2-HAD"/>
</dbReference>
<dbReference type="EMBL" id="CP096020">
    <property type="protein sequence ID" value="UPM44479.1"/>
    <property type="molecule type" value="Genomic_DNA"/>
</dbReference>
<dbReference type="SFLD" id="SFLDS00003">
    <property type="entry name" value="Haloacid_Dehalogenase"/>
    <property type="match status" value="1"/>
</dbReference>
<accession>A0A8U0A6I7</accession>
<dbReference type="Gene3D" id="1.10.150.240">
    <property type="entry name" value="Putative phosphatase, domain 2"/>
    <property type="match status" value="1"/>
</dbReference>
<dbReference type="GeneID" id="71929107"/>
<dbReference type="InterPro" id="IPR006439">
    <property type="entry name" value="HAD-SF_hydro_IA"/>
</dbReference>
<geneLocation type="plasmid" evidence="3 4">
    <name>unnamed1</name>
</geneLocation>
<organism evidence="3 4">
    <name type="scientific">Halocatena salina</name>
    <dbReference type="NCBI Taxonomy" id="2934340"/>
    <lineage>
        <taxon>Archaea</taxon>
        <taxon>Methanobacteriati</taxon>
        <taxon>Methanobacteriota</taxon>
        <taxon>Stenosarchaea group</taxon>
        <taxon>Halobacteria</taxon>
        <taxon>Halobacteriales</taxon>
        <taxon>Natronomonadaceae</taxon>
        <taxon>Halocatena</taxon>
    </lineage>
</organism>
<evidence type="ECO:0000313" key="3">
    <source>
        <dbReference type="EMBL" id="UPM44479.1"/>
    </source>
</evidence>
<protein>
    <submittedName>
        <fullName evidence="3">Haloacid dehalogenase type II</fullName>
    </submittedName>
</protein>
<evidence type="ECO:0000256" key="2">
    <source>
        <dbReference type="ARBA" id="ARBA00022801"/>
    </source>
</evidence>
<reference evidence="3" key="1">
    <citation type="submission" date="2022-04" db="EMBL/GenBank/DDBJ databases">
        <title>Halocatena sp. nov., isolated from a salt lake.</title>
        <authorList>
            <person name="Cui H.-L."/>
        </authorList>
    </citation>
    <scope>NUCLEOTIDE SEQUENCE</scope>
    <source>
        <strain evidence="3">AD-1</strain>
        <plasmid evidence="3">unnamed1</plasmid>
    </source>
</reference>
<dbReference type="SFLD" id="SFLDG01129">
    <property type="entry name" value="C1.5:_HAD__Beta-PGM__Phosphata"/>
    <property type="match status" value="1"/>
</dbReference>
<dbReference type="InterPro" id="IPR023214">
    <property type="entry name" value="HAD_sf"/>
</dbReference>
<keyword evidence="4" id="KW-1185">Reference proteome</keyword>
<proteinExistence type="inferred from homology"/>
<sequence>MALDPESVSVVAFDSYSTIVDVDTAARALSEHTDDAESVSDLWRSRSLSYAMHSALIDTYRPFDDLLRDSLDYALAVNDITVDENEREQILEVYHNLAVFEDVHEGIRRLTDGGYDCYIVSNGTPEMLDSLVEHADIGAYIEETISADEVGIYKPAPEPYREAATRSETPIKEIAYVAAGWWDVRGALHAGMVSVRIDRKGLPWSPYDGTPVATIETFHDLADELGV</sequence>
<keyword evidence="3" id="KW-0614">Plasmid</keyword>
<dbReference type="Proteomes" id="UP000831768">
    <property type="component" value="Plasmid unnamed1"/>
</dbReference>
<dbReference type="Pfam" id="PF00702">
    <property type="entry name" value="Hydrolase"/>
    <property type="match status" value="1"/>
</dbReference>
<dbReference type="SUPFAM" id="SSF56784">
    <property type="entry name" value="HAD-like"/>
    <property type="match status" value="1"/>
</dbReference>
<evidence type="ECO:0000256" key="1">
    <source>
        <dbReference type="ARBA" id="ARBA00008106"/>
    </source>
</evidence>
<name>A0A8U0A6I7_9EURY</name>
<dbReference type="InterPro" id="IPR051540">
    <property type="entry name" value="S-2-haloacid_dehalogenase"/>
</dbReference>
<dbReference type="AlphaFoldDB" id="A0A8U0A6I7"/>
<dbReference type="CDD" id="cd02588">
    <property type="entry name" value="HAD_L2-DEX"/>
    <property type="match status" value="1"/>
</dbReference>
<keyword evidence="2" id="KW-0378">Hydrolase</keyword>